<dbReference type="AlphaFoldDB" id="A0A0G0YSU0"/>
<comment type="caution">
    <text evidence="2">The sequence shown here is derived from an EMBL/GenBank/DDBJ whole genome shotgun (WGS) entry which is preliminary data.</text>
</comment>
<accession>A0A0G0YSU0</accession>
<gene>
    <name evidence="2" type="ORF">UU67_C0043G0010</name>
</gene>
<name>A0A0G0YSU0_9BACT</name>
<evidence type="ECO:0000313" key="3">
    <source>
        <dbReference type="Proteomes" id="UP000034753"/>
    </source>
</evidence>
<protein>
    <submittedName>
        <fullName evidence="2">Uncharacterized protein</fullName>
    </submittedName>
</protein>
<dbReference type="Proteomes" id="UP000034753">
    <property type="component" value="Unassembled WGS sequence"/>
</dbReference>
<reference evidence="2 3" key="1">
    <citation type="journal article" date="2015" name="Nature">
        <title>rRNA introns, odd ribosomes, and small enigmatic genomes across a large radiation of phyla.</title>
        <authorList>
            <person name="Brown C.T."/>
            <person name="Hug L.A."/>
            <person name="Thomas B.C."/>
            <person name="Sharon I."/>
            <person name="Castelle C.J."/>
            <person name="Singh A."/>
            <person name="Wilkins M.J."/>
            <person name="Williams K.H."/>
            <person name="Banfield J.F."/>
        </authorList>
    </citation>
    <scope>NUCLEOTIDE SEQUENCE [LARGE SCALE GENOMIC DNA]</scope>
</reference>
<proteinExistence type="predicted"/>
<evidence type="ECO:0000313" key="2">
    <source>
        <dbReference type="EMBL" id="KKS12736.1"/>
    </source>
</evidence>
<sequence length="89" mass="10224">MRKIRKERNKNMTPPTVADFTRMPYEPSPLIWVNEDYTRAVVEPVDEVIEELAQSPSFVSYIKKADAYLVKNPTKGVGISAKYSKFLTK</sequence>
<feature type="region of interest" description="Disordered" evidence="1">
    <location>
        <begin position="1"/>
        <end position="23"/>
    </location>
</feature>
<dbReference type="EMBL" id="LCBN01000043">
    <property type="protein sequence ID" value="KKS12736.1"/>
    <property type="molecule type" value="Genomic_DNA"/>
</dbReference>
<evidence type="ECO:0000256" key="1">
    <source>
        <dbReference type="SAM" id="MobiDB-lite"/>
    </source>
</evidence>
<organism evidence="2 3">
    <name type="scientific">Candidatus Daviesbacteria bacterium GW2011_GWB1_41_5</name>
    <dbReference type="NCBI Taxonomy" id="1618429"/>
    <lineage>
        <taxon>Bacteria</taxon>
        <taxon>Candidatus Daviesiibacteriota</taxon>
    </lineage>
</organism>